<proteinExistence type="predicted"/>
<dbReference type="InterPro" id="IPR019080">
    <property type="entry name" value="YqaJ_viral_recombinase"/>
</dbReference>
<sequence length="312" mass="34837">MTTVEILTPGVGAWTRLITASKIPGLFNASKYSSPVKEFHLLRGEIDPDGTNDAIERGQDFEPIIIARFFRRHPELERLPSASISRPGLESWAAATPDAIARHRETGEVFTVEAKTDGRGDYQWGPNGSAEIPMGYYLQKQWQLHHRGVRRGYVICLGPFYVETEHIITYDAGLASDVVEFAYKFWRNAMDPDGVPPDVDGHIETYNAIRRAHPEIDRGQHEDWPVSFDLAREFEAAVAGLDAAEERLNLARSSLLRVMGRARRAIVGHGKNKQVVATRQPTKNGAAALYKFRKPIDWTAAALPPVEEPAKS</sequence>
<dbReference type="AlphaFoldDB" id="A0A931N4E2"/>
<comment type="caution">
    <text evidence="2">The sequence shown here is derived from an EMBL/GenBank/DDBJ whole genome shotgun (WGS) entry which is preliminary data.</text>
</comment>
<name>A0A931N4E2_9NOCA</name>
<reference evidence="2" key="1">
    <citation type="submission" date="2020-11" db="EMBL/GenBank/DDBJ databases">
        <title>Nocardia NEAU-351.nov., a novel actinomycete isolated from the cow dung.</title>
        <authorList>
            <person name="Zhang X."/>
        </authorList>
    </citation>
    <scope>NUCLEOTIDE SEQUENCE</scope>
    <source>
        <strain evidence="2">NEAU-351</strain>
    </source>
</reference>
<evidence type="ECO:0000313" key="2">
    <source>
        <dbReference type="EMBL" id="MBH0778774.1"/>
    </source>
</evidence>
<dbReference type="EMBL" id="JADMLG010000008">
    <property type="protein sequence ID" value="MBH0778774.1"/>
    <property type="molecule type" value="Genomic_DNA"/>
</dbReference>
<feature type="domain" description="YqaJ viral recombinase" evidence="1">
    <location>
        <begin position="17"/>
        <end position="145"/>
    </location>
</feature>
<keyword evidence="3" id="KW-1185">Reference proteome</keyword>
<evidence type="ECO:0000313" key="3">
    <source>
        <dbReference type="Proteomes" id="UP000655751"/>
    </source>
</evidence>
<organism evidence="2 3">
    <name type="scientific">Nocardia bovistercoris</name>
    <dbReference type="NCBI Taxonomy" id="2785916"/>
    <lineage>
        <taxon>Bacteria</taxon>
        <taxon>Bacillati</taxon>
        <taxon>Actinomycetota</taxon>
        <taxon>Actinomycetes</taxon>
        <taxon>Mycobacteriales</taxon>
        <taxon>Nocardiaceae</taxon>
        <taxon>Nocardia</taxon>
    </lineage>
</organism>
<dbReference type="RefSeq" id="WP_196151071.1">
    <property type="nucleotide sequence ID" value="NZ_JADMLG010000008.1"/>
</dbReference>
<dbReference type="SUPFAM" id="SSF52980">
    <property type="entry name" value="Restriction endonuclease-like"/>
    <property type="match status" value="1"/>
</dbReference>
<gene>
    <name evidence="2" type="ORF">IT779_21060</name>
</gene>
<dbReference type="Gene3D" id="3.90.320.10">
    <property type="match status" value="1"/>
</dbReference>
<evidence type="ECO:0000259" key="1">
    <source>
        <dbReference type="Pfam" id="PF09588"/>
    </source>
</evidence>
<protein>
    <submittedName>
        <fullName evidence="2">YqaJ viral recombinase family protein</fullName>
    </submittedName>
</protein>
<accession>A0A931N4E2</accession>
<dbReference type="Proteomes" id="UP000655751">
    <property type="component" value="Unassembled WGS sequence"/>
</dbReference>
<dbReference type="Pfam" id="PF09588">
    <property type="entry name" value="YqaJ"/>
    <property type="match status" value="1"/>
</dbReference>
<dbReference type="InterPro" id="IPR011604">
    <property type="entry name" value="PDDEXK-like_dom_sf"/>
</dbReference>
<dbReference type="InterPro" id="IPR011335">
    <property type="entry name" value="Restrct_endonuc-II-like"/>
</dbReference>